<reference evidence="1 2" key="1">
    <citation type="journal article" date="2012" name="G3 (Bethesda)">
        <title>Pichia sorbitophila, an interspecies yeast hybrid reveals early steps of genome resolution following polyploidization.</title>
        <authorList>
            <person name="Leh Louis V."/>
            <person name="Despons L."/>
            <person name="Friedrich A."/>
            <person name="Martin T."/>
            <person name="Durrens P."/>
            <person name="Casaregola S."/>
            <person name="Neuveglise C."/>
            <person name="Fairhead C."/>
            <person name="Marck C."/>
            <person name="Cruz J.A."/>
            <person name="Straub M.L."/>
            <person name="Kugler V."/>
            <person name="Sacerdot C."/>
            <person name="Uzunov Z."/>
            <person name="Thierry A."/>
            <person name="Weiss S."/>
            <person name="Bleykasten C."/>
            <person name="De Montigny J."/>
            <person name="Jacques N."/>
            <person name="Jung P."/>
            <person name="Lemaire M."/>
            <person name="Mallet S."/>
            <person name="Morel G."/>
            <person name="Richard G.F."/>
            <person name="Sarkar A."/>
            <person name="Savel G."/>
            <person name="Schacherer J."/>
            <person name="Seret M.L."/>
            <person name="Talla E."/>
            <person name="Samson G."/>
            <person name="Jubin C."/>
            <person name="Poulain J."/>
            <person name="Vacherie B."/>
            <person name="Barbe V."/>
            <person name="Pelletier E."/>
            <person name="Sherman D.J."/>
            <person name="Westhof E."/>
            <person name="Weissenbach J."/>
            <person name="Baret P.V."/>
            <person name="Wincker P."/>
            <person name="Gaillardin C."/>
            <person name="Dujon B."/>
            <person name="Souciet J.L."/>
        </authorList>
    </citation>
    <scope>NUCLEOTIDE SEQUENCE [LARGE SCALE GENOMIC DNA]</scope>
    <source>
        <strain evidence="2">ATCC MYA-4447 / BCRC 22081 / CBS 7064 / NBRC 10061 / NRRL Y-12695</strain>
    </source>
</reference>
<protein>
    <submittedName>
        <fullName evidence="1">Piso0_002336 protein</fullName>
    </submittedName>
</protein>
<dbReference type="AlphaFoldDB" id="G8YCC3"/>
<dbReference type="HOGENOM" id="CLU_111194_0_0_1"/>
<dbReference type="EMBL" id="FO082050">
    <property type="protein sequence ID" value="CCE82604.1"/>
    <property type="molecule type" value="Genomic_DNA"/>
</dbReference>
<accession>G8YCC3</accession>
<dbReference type="eggNOG" id="ENOG502SXTV">
    <property type="taxonomic scope" value="Eukaryota"/>
</dbReference>
<name>G8YCC3_PICSO</name>
<sequence length="159" mass="18039">MPPKSTKVVKNSDLVAIKFKRNKVTFVVLLDLVSKSSKNINKIKETLCDVITASGGLSLKEVETDGLEEDDIIVPKSEYLTDSNNEDEKEDNTDIVKNISPNDIRLAVPKDKTSPYDNEWIEITNDSIFDDLTFNDYDIIAFAYKTDGRFYVEEATYNE</sequence>
<dbReference type="OrthoDB" id="4079690at2759"/>
<evidence type="ECO:0000313" key="2">
    <source>
        <dbReference type="Proteomes" id="UP000005222"/>
    </source>
</evidence>
<dbReference type="OMA" id="IIEPAYE"/>
<proteinExistence type="predicted"/>
<gene>
    <name evidence="1" type="primary">Piso0_002336</name>
    <name evidence="1" type="ORF">GNLVRS01_PISO0J09821g</name>
</gene>
<evidence type="ECO:0000313" key="1">
    <source>
        <dbReference type="EMBL" id="CCE82604.1"/>
    </source>
</evidence>
<dbReference type="Proteomes" id="UP000005222">
    <property type="component" value="Chromosome J"/>
</dbReference>
<dbReference type="InParanoid" id="G8YCC3"/>
<keyword evidence="2" id="KW-1185">Reference proteome</keyword>
<organism evidence="1 2">
    <name type="scientific">Pichia sorbitophila (strain ATCC MYA-4447 / BCRC 22081 / CBS 7064 / NBRC 10061 / NRRL Y-12695)</name>
    <name type="common">Hybrid yeast</name>
    <dbReference type="NCBI Taxonomy" id="559304"/>
    <lineage>
        <taxon>Eukaryota</taxon>
        <taxon>Fungi</taxon>
        <taxon>Dikarya</taxon>
        <taxon>Ascomycota</taxon>
        <taxon>Saccharomycotina</taxon>
        <taxon>Pichiomycetes</taxon>
        <taxon>Debaryomycetaceae</taxon>
        <taxon>Millerozyma</taxon>
    </lineage>
</organism>